<dbReference type="Proteomes" id="UP000286415">
    <property type="component" value="Unassembled WGS sequence"/>
</dbReference>
<proteinExistence type="predicted"/>
<evidence type="ECO:0000313" key="2">
    <source>
        <dbReference type="Proteomes" id="UP000286415"/>
    </source>
</evidence>
<dbReference type="OrthoDB" id="10447731at2759"/>
<organism evidence="1 2">
    <name type="scientific">Clonorchis sinensis</name>
    <name type="common">Chinese liver fluke</name>
    <dbReference type="NCBI Taxonomy" id="79923"/>
    <lineage>
        <taxon>Eukaryota</taxon>
        <taxon>Metazoa</taxon>
        <taxon>Spiralia</taxon>
        <taxon>Lophotrochozoa</taxon>
        <taxon>Platyhelminthes</taxon>
        <taxon>Trematoda</taxon>
        <taxon>Digenea</taxon>
        <taxon>Opisthorchiida</taxon>
        <taxon>Opisthorchiata</taxon>
        <taxon>Opisthorchiidae</taxon>
        <taxon>Clonorchis</taxon>
    </lineage>
</organism>
<reference evidence="1 2" key="1">
    <citation type="journal article" date="2018" name="Biotechnol. Adv.">
        <title>Improved genomic resources and new bioinformatic workflow for the carcinogenic parasite Clonorchis sinensis: Biotechnological implications.</title>
        <authorList>
            <person name="Wang D."/>
            <person name="Korhonen P.K."/>
            <person name="Gasser R.B."/>
            <person name="Young N.D."/>
        </authorList>
    </citation>
    <scope>NUCLEOTIDE SEQUENCE [LARGE SCALE GENOMIC DNA]</scope>
    <source>
        <strain evidence="1">Cs-k2</strain>
    </source>
</reference>
<dbReference type="InParanoid" id="A0A419QED9"/>
<evidence type="ECO:0000313" key="1">
    <source>
        <dbReference type="EMBL" id="KAG5445470.1"/>
    </source>
</evidence>
<keyword evidence="2" id="KW-1185">Reference proteome</keyword>
<name>A0A419QED9_CLOSI</name>
<gene>
    <name evidence="1" type="ORF">CSKR_103718</name>
</gene>
<comment type="caution">
    <text evidence="1">The sequence shown here is derived from an EMBL/GenBank/DDBJ whole genome shotgun (WGS) entry which is preliminary data.</text>
</comment>
<protein>
    <submittedName>
        <fullName evidence="1">Uncharacterized protein</fullName>
    </submittedName>
</protein>
<dbReference type="AlphaFoldDB" id="A0A419QED9"/>
<dbReference type="EMBL" id="NIRI02000056">
    <property type="protein sequence ID" value="KAG5445470.1"/>
    <property type="molecule type" value="Genomic_DNA"/>
</dbReference>
<accession>A0A419QED9</accession>
<sequence>MSTAIIYCTSQNNEKNCEGTDDPNQTEPAKRLKLRTTVFLLNWPTFFRGSSFSCSTLSVPNCHATRRLHEGWDTARLPKPRQGKLRDRGRVRTTNLPVRADGARWPKRLEREFTDRKVRGSNPTSVSRLPLSRLGQPGNIPSLVLPLGGMAVRHRKGATDEQCFFKFLILFTDSLMLDLCL</sequence>
<reference evidence="1 2" key="2">
    <citation type="journal article" date="2021" name="Genomics">
        <title>High-quality reference genome for Clonorchis sinensis.</title>
        <authorList>
            <person name="Young N.D."/>
            <person name="Stroehlein A.J."/>
            <person name="Kinkar L."/>
            <person name="Wang T."/>
            <person name="Sohn W.M."/>
            <person name="Chang B.C.H."/>
            <person name="Kaur P."/>
            <person name="Weisz D."/>
            <person name="Dudchenko O."/>
            <person name="Aiden E.L."/>
            <person name="Korhonen P.K."/>
            <person name="Gasser R.B."/>
        </authorList>
    </citation>
    <scope>NUCLEOTIDE SEQUENCE [LARGE SCALE GENOMIC DNA]</scope>
    <source>
        <strain evidence="1">Cs-k2</strain>
    </source>
</reference>